<dbReference type="EMBL" id="CCNB01000046">
    <property type="protein sequence ID" value="CDX46941.1"/>
    <property type="molecule type" value="Genomic_DNA"/>
</dbReference>
<accession>A0A090FZ35</accession>
<feature type="region of interest" description="Disordered" evidence="1">
    <location>
        <begin position="30"/>
        <end position="67"/>
    </location>
</feature>
<feature type="compositionally biased region" description="Basic residues" evidence="1">
    <location>
        <begin position="43"/>
        <end position="55"/>
    </location>
</feature>
<gene>
    <name evidence="2" type="ORF">MPLDJ20_90289</name>
</gene>
<sequence length="67" mass="7976">MPRMAAMPISGLTQVIERARKVFNDSLKYDTSKSGEENGRFQFNRRRQRRPHRGRILQWQFRRNAGA</sequence>
<evidence type="ECO:0000313" key="3">
    <source>
        <dbReference type="Proteomes" id="UP000046373"/>
    </source>
</evidence>
<dbReference type="AlphaFoldDB" id="A0A090FZ35"/>
<name>A0A090FZ35_MESPL</name>
<evidence type="ECO:0000256" key="1">
    <source>
        <dbReference type="SAM" id="MobiDB-lite"/>
    </source>
</evidence>
<dbReference type="Proteomes" id="UP000046373">
    <property type="component" value="Unassembled WGS sequence"/>
</dbReference>
<feature type="compositionally biased region" description="Basic and acidic residues" evidence="1">
    <location>
        <begin position="30"/>
        <end position="39"/>
    </location>
</feature>
<organism evidence="2 3">
    <name type="scientific">Mesorhizobium plurifarium</name>
    <dbReference type="NCBI Taxonomy" id="69974"/>
    <lineage>
        <taxon>Bacteria</taxon>
        <taxon>Pseudomonadati</taxon>
        <taxon>Pseudomonadota</taxon>
        <taxon>Alphaproteobacteria</taxon>
        <taxon>Hyphomicrobiales</taxon>
        <taxon>Phyllobacteriaceae</taxon>
        <taxon>Mesorhizobium</taxon>
    </lineage>
</organism>
<proteinExistence type="predicted"/>
<reference evidence="2 3" key="1">
    <citation type="submission" date="2014-08" db="EMBL/GenBank/DDBJ databases">
        <authorList>
            <person name="Moulin Lionel"/>
        </authorList>
    </citation>
    <scope>NUCLEOTIDE SEQUENCE [LARGE SCALE GENOMIC DNA]</scope>
</reference>
<evidence type="ECO:0000313" key="2">
    <source>
        <dbReference type="EMBL" id="CDX46941.1"/>
    </source>
</evidence>
<protein>
    <submittedName>
        <fullName evidence="2">Uncharacterized protein</fullName>
    </submittedName>
</protein>